<accession>A0A0G3EK95</accession>
<dbReference type="InterPro" id="IPR001353">
    <property type="entry name" value="Proteasome_sua/b"/>
</dbReference>
<dbReference type="CDD" id="cd01906">
    <property type="entry name" value="proteasome_protease_HslV"/>
    <property type="match status" value="1"/>
</dbReference>
<dbReference type="Gene3D" id="3.60.20.10">
    <property type="entry name" value="Glutamine Phosphoribosylpyrophosphate, subunit 1, domain 1"/>
    <property type="match status" value="1"/>
</dbReference>
<dbReference type="Proteomes" id="UP000036700">
    <property type="component" value="Chromosome"/>
</dbReference>
<keyword evidence="2" id="KW-1185">Reference proteome</keyword>
<dbReference type="EMBL" id="CP011568">
    <property type="protein sequence ID" value="AKJ67428.1"/>
    <property type="molecule type" value="Genomic_DNA"/>
</dbReference>
<name>A0A0G3EK95_9BURK</name>
<dbReference type="PATRIC" id="fig|445709.3.peg.737"/>
<dbReference type="GO" id="GO:0005839">
    <property type="term" value="C:proteasome core complex"/>
    <property type="evidence" value="ECO:0007669"/>
    <property type="project" value="InterPro"/>
</dbReference>
<protein>
    <submittedName>
        <fullName evidence="1">MFS transporter</fullName>
    </submittedName>
</protein>
<dbReference type="RefSeq" id="WP_047212997.1">
    <property type="nucleotide sequence ID" value="NZ_CP011568.3"/>
</dbReference>
<dbReference type="InterPro" id="IPR029055">
    <property type="entry name" value="Ntn_hydrolases_N"/>
</dbReference>
<proteinExistence type="predicted"/>
<dbReference type="AlphaFoldDB" id="A0A0G3EK95"/>
<dbReference type="KEGG" id="ptx:ABW99_03440"/>
<evidence type="ECO:0000313" key="1">
    <source>
        <dbReference type="EMBL" id="AKJ67428.1"/>
    </source>
</evidence>
<dbReference type="GO" id="GO:0051603">
    <property type="term" value="P:proteolysis involved in protein catabolic process"/>
    <property type="evidence" value="ECO:0007669"/>
    <property type="project" value="InterPro"/>
</dbReference>
<reference evidence="2" key="1">
    <citation type="submission" date="2015-06" db="EMBL/GenBank/DDBJ databases">
        <authorList>
            <person name="Lim Y.L."/>
            <person name="Ee R."/>
            <person name="Yong D."/>
            <person name="How K.Y."/>
            <person name="Yin W.F."/>
            <person name="Chan K.G."/>
        </authorList>
    </citation>
    <scope>NUCLEOTIDE SEQUENCE [LARGE SCALE GENOMIC DNA]</scope>
    <source>
        <strain evidence="2">DSM 25325</strain>
    </source>
</reference>
<dbReference type="Pfam" id="PF00227">
    <property type="entry name" value="Proteasome"/>
    <property type="match status" value="1"/>
</dbReference>
<organism evidence="1 2">
    <name type="scientific">Pandoraea thiooxydans</name>
    <dbReference type="NCBI Taxonomy" id="445709"/>
    <lineage>
        <taxon>Bacteria</taxon>
        <taxon>Pseudomonadati</taxon>
        <taxon>Pseudomonadota</taxon>
        <taxon>Betaproteobacteria</taxon>
        <taxon>Burkholderiales</taxon>
        <taxon>Burkholderiaceae</taxon>
        <taxon>Pandoraea</taxon>
    </lineage>
</organism>
<sequence length="196" mass="21426">MTTVVVVRKHNEIAIAADSLVTFGETRLSQAYEANRKIFQIGDSYIGLAGTTAHFPVMRALLTGLGEECKLHSRDDVFRTFCKAHQKLKEEYFLNTKEEEDDPYESSQITCLIANPSGIYGVYSYREVFAFDRFWGIGSGRSFALGAMYAAYDSAPNASAIAELGVKAGAEFDKSSGGPFQIHAFPIPTPNATGDS</sequence>
<dbReference type="OrthoDB" id="9150015at2"/>
<dbReference type="STRING" id="445709.ABW99_03440"/>
<gene>
    <name evidence="1" type="ORF">ABW99_03440</name>
</gene>
<dbReference type="SUPFAM" id="SSF56235">
    <property type="entry name" value="N-terminal nucleophile aminohydrolases (Ntn hydrolases)"/>
    <property type="match status" value="1"/>
</dbReference>
<evidence type="ECO:0000313" key="2">
    <source>
        <dbReference type="Proteomes" id="UP000036700"/>
    </source>
</evidence>